<feature type="non-terminal residue" evidence="1">
    <location>
        <position position="201"/>
    </location>
</feature>
<protein>
    <submittedName>
        <fullName evidence="1">Uncharacterized protein</fullName>
    </submittedName>
</protein>
<reference evidence="1" key="1">
    <citation type="journal article" date="2014" name="Front. Microbiol.">
        <title>High frequency of phylogenetically diverse reductive dehalogenase-homologous genes in deep subseafloor sedimentary metagenomes.</title>
        <authorList>
            <person name="Kawai M."/>
            <person name="Futagami T."/>
            <person name="Toyoda A."/>
            <person name="Takaki Y."/>
            <person name="Nishi S."/>
            <person name="Hori S."/>
            <person name="Arai W."/>
            <person name="Tsubouchi T."/>
            <person name="Morono Y."/>
            <person name="Uchiyama I."/>
            <person name="Ito T."/>
            <person name="Fujiyama A."/>
            <person name="Inagaki F."/>
            <person name="Takami H."/>
        </authorList>
    </citation>
    <scope>NUCLEOTIDE SEQUENCE</scope>
    <source>
        <strain evidence="1">Expedition CK06-06</strain>
    </source>
</reference>
<comment type="caution">
    <text evidence="1">The sequence shown here is derived from an EMBL/GenBank/DDBJ whole genome shotgun (WGS) entry which is preliminary data.</text>
</comment>
<accession>X0ZEE4</accession>
<sequence>VDTLTITLSGSNDFDYLLGCSTDLALGDRSLTCAVADLHFNGGIYSENLAAEFYVSGIIDDSENLPGEFEVGQGSVDLLGLFGVSQGSVDLLAFFQSQVVVDLLGEFVIRQETTVELVGEFVVRHTVPDPGKFDVHGPYPLPFPTAGVNPNCVIYPFQRKIWYVNGRHWVFCVSGAYFAYASSTDGITWDGPTNIRAAAWT</sequence>
<dbReference type="AlphaFoldDB" id="X0ZEE4"/>
<gene>
    <name evidence="1" type="ORF">S01H1_81994</name>
</gene>
<proteinExistence type="predicted"/>
<organism evidence="1">
    <name type="scientific">marine sediment metagenome</name>
    <dbReference type="NCBI Taxonomy" id="412755"/>
    <lineage>
        <taxon>unclassified sequences</taxon>
        <taxon>metagenomes</taxon>
        <taxon>ecological metagenomes</taxon>
    </lineage>
</organism>
<name>X0ZEE4_9ZZZZ</name>
<dbReference type="EMBL" id="BARS01055545">
    <property type="protein sequence ID" value="GAG46721.1"/>
    <property type="molecule type" value="Genomic_DNA"/>
</dbReference>
<evidence type="ECO:0000313" key="1">
    <source>
        <dbReference type="EMBL" id="GAG46721.1"/>
    </source>
</evidence>
<feature type="non-terminal residue" evidence="1">
    <location>
        <position position="1"/>
    </location>
</feature>